<evidence type="ECO:0000313" key="2">
    <source>
        <dbReference type="Ensembl" id="ENSGACP00000058237.1"/>
    </source>
</evidence>
<keyword evidence="3" id="KW-1185">Reference proteome</keyword>
<proteinExistence type="predicted"/>
<dbReference type="InterPro" id="IPR016135">
    <property type="entry name" value="UBQ-conjugating_enzyme/RWD"/>
</dbReference>
<dbReference type="GO" id="GO:0043130">
    <property type="term" value="F:ubiquitin binding"/>
    <property type="evidence" value="ECO:0007669"/>
    <property type="project" value="TreeGrafter"/>
</dbReference>
<dbReference type="SUPFAM" id="SSF54495">
    <property type="entry name" value="UBC-like"/>
    <property type="match status" value="1"/>
</dbReference>
<dbReference type="Proteomes" id="UP000007635">
    <property type="component" value="Chromosome XIX"/>
</dbReference>
<reference evidence="2" key="2">
    <citation type="submission" date="2025-08" db="UniProtKB">
        <authorList>
            <consortium name="Ensembl"/>
        </authorList>
    </citation>
    <scope>IDENTIFICATION</scope>
</reference>
<name>A0AAQ4R6N2_GASAC</name>
<dbReference type="Ensembl" id="ENSGACT00000055510.1">
    <property type="protein sequence ID" value="ENSGACP00000058237.1"/>
    <property type="gene ID" value="ENSGACG00000032142.1"/>
</dbReference>
<reference evidence="2 3" key="1">
    <citation type="journal article" date="2021" name="G3 (Bethesda)">
        <title>Improved contiguity of the threespine stickleback genome using long-read sequencing.</title>
        <authorList>
            <person name="Nath S."/>
            <person name="Shaw D.E."/>
            <person name="White M.A."/>
        </authorList>
    </citation>
    <scope>NUCLEOTIDE SEQUENCE [LARGE SCALE GENOMIC DNA]</scope>
    <source>
        <strain evidence="2 3">Lake Benthic</strain>
    </source>
</reference>
<dbReference type="PROSITE" id="PS51322">
    <property type="entry name" value="UEV"/>
    <property type="match status" value="1"/>
</dbReference>
<organism evidence="2 3">
    <name type="scientific">Gasterosteus aculeatus aculeatus</name>
    <name type="common">three-spined stickleback</name>
    <dbReference type="NCBI Taxonomy" id="481459"/>
    <lineage>
        <taxon>Eukaryota</taxon>
        <taxon>Metazoa</taxon>
        <taxon>Chordata</taxon>
        <taxon>Craniata</taxon>
        <taxon>Vertebrata</taxon>
        <taxon>Euteleostomi</taxon>
        <taxon>Actinopterygii</taxon>
        <taxon>Neopterygii</taxon>
        <taxon>Teleostei</taxon>
        <taxon>Neoteleostei</taxon>
        <taxon>Acanthomorphata</taxon>
        <taxon>Eupercaria</taxon>
        <taxon>Perciformes</taxon>
        <taxon>Cottioidei</taxon>
        <taxon>Gasterosteales</taxon>
        <taxon>Gasterosteidae</taxon>
        <taxon>Gasterosteus</taxon>
    </lineage>
</organism>
<dbReference type="GeneTree" id="ENSGT00940000153903"/>
<evidence type="ECO:0000313" key="3">
    <source>
        <dbReference type="Proteomes" id="UP000007635"/>
    </source>
</evidence>
<dbReference type="AlphaFoldDB" id="A0AAQ4R6N2"/>
<dbReference type="PANTHER" id="PTHR23306">
    <property type="entry name" value="TUMOR SUSCEPTIBILITY GENE 101 PROTEIN-RELATED"/>
    <property type="match status" value="1"/>
</dbReference>
<dbReference type="PANTHER" id="PTHR23306:SF25">
    <property type="entry name" value="TUMOR SUSCEPTIBILITY GENE 101 PROTEIN"/>
    <property type="match status" value="1"/>
</dbReference>
<evidence type="ECO:0000259" key="1">
    <source>
        <dbReference type="PROSITE" id="PS51322"/>
    </source>
</evidence>
<dbReference type="GO" id="GO:0008333">
    <property type="term" value="P:endosome to lysosome transport"/>
    <property type="evidence" value="ECO:0007669"/>
    <property type="project" value="TreeGrafter"/>
</dbReference>
<dbReference type="InterPro" id="IPR052070">
    <property type="entry name" value="ESCRT-I_UEV_domain"/>
</dbReference>
<dbReference type="CDD" id="cd11685">
    <property type="entry name" value="UEV_TSG101-like"/>
    <property type="match status" value="1"/>
</dbReference>
<dbReference type="Pfam" id="PF05743">
    <property type="entry name" value="UEV"/>
    <property type="match status" value="1"/>
</dbReference>
<reference evidence="2" key="3">
    <citation type="submission" date="2025-09" db="UniProtKB">
        <authorList>
            <consortium name="Ensembl"/>
        </authorList>
    </citation>
    <scope>IDENTIFICATION</scope>
</reference>
<dbReference type="InterPro" id="IPR008883">
    <property type="entry name" value="UEV_N"/>
</dbReference>
<dbReference type="GO" id="GO:0000813">
    <property type="term" value="C:ESCRT I complex"/>
    <property type="evidence" value="ECO:0007669"/>
    <property type="project" value="TreeGrafter"/>
</dbReference>
<sequence length="139" mass="16162">MPYFENAIRKMLPTKYRRKHVAHDMYVAVVHFQSLVPMMGRHVYNDGTTKNLMSLTGTIPVLFEDETYNIPVCLWIEASYPQTAPICYVTPTSDMMVLSGKYISSNGEVMLPYLEDWKKVGYSSTDKQRFFQRQMEVCI</sequence>
<feature type="domain" description="UEV" evidence="1">
    <location>
        <begin position="2"/>
        <end position="139"/>
    </location>
</feature>
<dbReference type="Gene3D" id="3.10.110.10">
    <property type="entry name" value="Ubiquitin Conjugating Enzyme"/>
    <property type="match status" value="1"/>
</dbReference>
<protein>
    <submittedName>
        <fullName evidence="2">Zgc:123278</fullName>
    </submittedName>
</protein>
<dbReference type="GO" id="GO:0015031">
    <property type="term" value="P:protein transport"/>
    <property type="evidence" value="ECO:0007669"/>
    <property type="project" value="InterPro"/>
</dbReference>
<accession>A0AAQ4R6N2</accession>